<gene>
    <name evidence="3" type="ORF">NCTC10118_00622</name>
    <name evidence="4" type="ORF">NCTC10118_00625</name>
</gene>
<feature type="signal peptide" evidence="2">
    <location>
        <begin position="1"/>
        <end position="19"/>
    </location>
</feature>
<reference evidence="4 5" key="1">
    <citation type="submission" date="2019-01" db="EMBL/GenBank/DDBJ databases">
        <authorList>
            <consortium name="Pathogen Informatics"/>
        </authorList>
    </citation>
    <scope>NUCLEOTIDE SEQUENCE [LARGE SCALE GENOMIC DNA]</scope>
    <source>
        <strain evidence="4 5">NCTC10118</strain>
    </source>
</reference>
<proteinExistence type="predicted"/>
<dbReference type="AlphaFoldDB" id="A0A449AF40"/>
<dbReference type="EMBL" id="LR214972">
    <property type="protein sequence ID" value="VEU63579.1"/>
    <property type="molecule type" value="Genomic_DNA"/>
</dbReference>
<organism evidence="4 5">
    <name type="scientific">Mycoplasmopsis bovirhinis</name>
    <dbReference type="NCBI Taxonomy" id="29553"/>
    <lineage>
        <taxon>Bacteria</taxon>
        <taxon>Bacillati</taxon>
        <taxon>Mycoplasmatota</taxon>
        <taxon>Mycoplasmoidales</taxon>
        <taxon>Metamycoplasmataceae</taxon>
        <taxon>Mycoplasmopsis</taxon>
    </lineage>
</organism>
<keyword evidence="5" id="KW-1185">Reference proteome</keyword>
<evidence type="ECO:0000313" key="5">
    <source>
        <dbReference type="Proteomes" id="UP000289952"/>
    </source>
</evidence>
<feature type="compositionally biased region" description="Pro residues" evidence="1">
    <location>
        <begin position="25"/>
        <end position="38"/>
    </location>
</feature>
<evidence type="ECO:0000256" key="2">
    <source>
        <dbReference type="SAM" id="SignalP"/>
    </source>
</evidence>
<keyword evidence="2" id="KW-0732">Signal</keyword>
<feature type="chain" id="PRO_5042370152" description="Lipoprotein" evidence="2">
    <location>
        <begin position="20"/>
        <end position="306"/>
    </location>
</feature>
<evidence type="ECO:0000256" key="1">
    <source>
        <dbReference type="SAM" id="MobiDB-lite"/>
    </source>
</evidence>
<protein>
    <recommendedName>
        <fullName evidence="6">Lipoprotein</fullName>
    </recommendedName>
</protein>
<evidence type="ECO:0000313" key="4">
    <source>
        <dbReference type="EMBL" id="VEU63582.1"/>
    </source>
</evidence>
<sequence length="306" mass="37040">MNKKILLIGSLLTPLITFSCTHTSPPEPSKPDPGPEPVTPYEQEKPSLIEKEPWEVRRNYEILDVDPAREPIAFEKVQNMYQDIYNKYKDFTKINIFVPQSWTWRNGKQVNIYRWQGEDGKRIDTFNITFFSGSYEQLSEVNESKPWRFGPLKITTREEFDKYIINRFKELNPYKDFNKDSQVKKLFEELYLDNNDVYELLKDNNIYIHETSKTKHDLYDGYLIPTYDENEVTINYIRDFRKYDNGYLIRPAVYNPDPALWWEVYIIKKSKNVKYHNIYRNDYETYGSYSQRLEKWFKEEFEKKFN</sequence>
<dbReference type="RefSeq" id="WP_129621795.1">
    <property type="nucleotide sequence ID" value="NZ_LR214972.1"/>
</dbReference>
<feature type="region of interest" description="Disordered" evidence="1">
    <location>
        <begin position="22"/>
        <end position="45"/>
    </location>
</feature>
<dbReference type="EMBL" id="LR214972">
    <property type="protein sequence ID" value="VEU63582.1"/>
    <property type="molecule type" value="Genomic_DNA"/>
</dbReference>
<dbReference type="PROSITE" id="PS51257">
    <property type="entry name" value="PROKAR_LIPOPROTEIN"/>
    <property type="match status" value="1"/>
</dbReference>
<accession>A0A449AF40</accession>
<evidence type="ECO:0000313" key="3">
    <source>
        <dbReference type="EMBL" id="VEU63579.1"/>
    </source>
</evidence>
<name>A0A449AF40_9BACT</name>
<dbReference type="Proteomes" id="UP000289952">
    <property type="component" value="Chromosome"/>
</dbReference>
<evidence type="ECO:0008006" key="6">
    <source>
        <dbReference type="Google" id="ProtNLM"/>
    </source>
</evidence>